<dbReference type="RefSeq" id="XP_025533448.1">
    <property type="nucleotide sequence ID" value="XM_025670929.1"/>
</dbReference>
<dbReference type="InterPro" id="IPR000608">
    <property type="entry name" value="UBC"/>
</dbReference>
<dbReference type="PROSITE" id="PS00183">
    <property type="entry name" value="UBC_1"/>
    <property type="match status" value="1"/>
</dbReference>
<dbReference type="InterPro" id="IPR023313">
    <property type="entry name" value="UBQ-conjugating_AS"/>
</dbReference>
<dbReference type="InterPro" id="IPR016135">
    <property type="entry name" value="UBQ-conjugating_enzyme/RWD"/>
</dbReference>
<feature type="active site" description="Glycyl thioester intermediate" evidence="3">
    <location>
        <position position="92"/>
    </location>
</feature>
<feature type="compositionally biased region" description="Low complexity" evidence="4">
    <location>
        <begin position="213"/>
        <end position="244"/>
    </location>
</feature>
<feature type="compositionally biased region" description="Low complexity" evidence="4">
    <location>
        <begin position="366"/>
        <end position="376"/>
    </location>
</feature>
<evidence type="ECO:0000256" key="4">
    <source>
        <dbReference type="SAM" id="MobiDB-lite"/>
    </source>
</evidence>
<feature type="compositionally biased region" description="Basic and acidic residues" evidence="4">
    <location>
        <begin position="477"/>
        <end position="491"/>
    </location>
</feature>
<feature type="compositionally biased region" description="Polar residues" evidence="4">
    <location>
        <begin position="290"/>
        <end position="302"/>
    </location>
</feature>
<dbReference type="Proteomes" id="UP000249497">
    <property type="component" value="Unassembled WGS sequence"/>
</dbReference>
<organism evidence="6 7">
    <name type="scientific">Aspergillus japonicus CBS 114.51</name>
    <dbReference type="NCBI Taxonomy" id="1448312"/>
    <lineage>
        <taxon>Eukaryota</taxon>
        <taxon>Fungi</taxon>
        <taxon>Dikarya</taxon>
        <taxon>Ascomycota</taxon>
        <taxon>Pezizomycotina</taxon>
        <taxon>Eurotiomycetes</taxon>
        <taxon>Eurotiomycetidae</taxon>
        <taxon>Eurotiales</taxon>
        <taxon>Aspergillaceae</taxon>
        <taxon>Aspergillus</taxon>
        <taxon>Aspergillus subgen. Circumdati</taxon>
    </lineage>
</organism>
<evidence type="ECO:0000256" key="2">
    <source>
        <dbReference type="ARBA" id="ARBA00022786"/>
    </source>
</evidence>
<feature type="compositionally biased region" description="Polar residues" evidence="4">
    <location>
        <begin position="350"/>
        <end position="365"/>
    </location>
</feature>
<feature type="domain" description="UBC core" evidence="5">
    <location>
        <begin position="4"/>
        <end position="154"/>
    </location>
</feature>
<feature type="compositionally biased region" description="Acidic residues" evidence="4">
    <location>
        <begin position="331"/>
        <end position="342"/>
    </location>
</feature>
<dbReference type="PANTHER" id="PTHR24068">
    <property type="entry name" value="UBIQUITIN-CONJUGATING ENZYME E2"/>
    <property type="match status" value="1"/>
</dbReference>
<feature type="region of interest" description="Disordered" evidence="4">
    <location>
        <begin position="173"/>
        <end position="244"/>
    </location>
</feature>
<accession>A0A8T8XI76</accession>
<evidence type="ECO:0000256" key="3">
    <source>
        <dbReference type="PROSITE-ProRule" id="PRU10133"/>
    </source>
</evidence>
<feature type="compositionally biased region" description="Low complexity" evidence="4">
    <location>
        <begin position="522"/>
        <end position="551"/>
    </location>
</feature>
<feature type="compositionally biased region" description="Basic residues" evidence="4">
    <location>
        <begin position="200"/>
        <end position="209"/>
    </location>
</feature>
<dbReference type="Pfam" id="PF00179">
    <property type="entry name" value="UQ_con"/>
    <property type="match status" value="1"/>
</dbReference>
<feature type="compositionally biased region" description="Polar residues" evidence="4">
    <location>
        <begin position="498"/>
        <end position="511"/>
    </location>
</feature>
<dbReference type="GeneID" id="37174621"/>
<sequence length="579" mass="62639">MVSASIRRLAADHAALHEELPPNYLFPPDDASADDLTQFTALLAGPQGTPYSQGLWRLHLKMPEDYPKSPPKATFKTRIWHPNVEELTGAVCVDTLKRDWKPTLTLKDVLITIFCLLIYPNPDSALNAASGSLLQENYEAFARQAKLMTSIHAPVPDDLKSAVAEAKLRGEDAGTMIPVEQDEPRTLRPRKGTRITSVTMKKRTTRKTSARNTPESESSTTPQTVSAAAPSLSSSQPSLPKPSLALTTDHLTHHEKDLRHQHHQEQTHPATNDEENNGDDENPSDSESSTNASKENDPSLSPSPVRHRPPPTLRKNIHGKRPLSVLILPMDMDDDDGEDDQSNPDPELTPNPSASDQNIAANQTRSTSPSSSPTLSYYKHHHNNKTHPLPTRDRDRERDHSPSSPEQPRNKSPKLSIPKRGASPMKGVNASGRIRDDVVASTPTVAAAATAAAAAAATIDLQIFEDPSSSPGSDDEETRRRRSGDGKENPLSKDFLASASSTLSPGKSSHQYPPLSVLEPSTTAVTPTTGTMSSRRAVSASVPSSSKPLRSMTLGARKVSASAGGTGKKVKPRIGIRRL</sequence>
<name>A0A8T8XI76_ASPJA</name>
<feature type="region of interest" description="Disordered" evidence="4">
    <location>
        <begin position="256"/>
        <end position="435"/>
    </location>
</feature>
<gene>
    <name evidence="6" type="ORF">BO86DRAFT_384643</name>
</gene>
<dbReference type="FunFam" id="3.10.110.10:FF:000077">
    <property type="entry name" value="Ubiquitin conjugating enzyme E2"/>
    <property type="match status" value="1"/>
</dbReference>
<dbReference type="AlphaFoldDB" id="A0A8T8XI76"/>
<feature type="compositionally biased region" description="Basic residues" evidence="4">
    <location>
        <begin position="305"/>
        <end position="321"/>
    </location>
</feature>
<dbReference type="GO" id="GO:0016740">
    <property type="term" value="F:transferase activity"/>
    <property type="evidence" value="ECO:0007669"/>
    <property type="project" value="UniProtKB-KW"/>
</dbReference>
<dbReference type="SMART" id="SM00212">
    <property type="entry name" value="UBCc"/>
    <property type="match status" value="1"/>
</dbReference>
<protein>
    <recommendedName>
        <fullName evidence="5">UBC core domain-containing protein</fullName>
    </recommendedName>
</protein>
<reference evidence="6 7" key="1">
    <citation type="submission" date="2018-02" db="EMBL/GenBank/DDBJ databases">
        <title>The genomes of Aspergillus section Nigri reveals drivers in fungal speciation.</title>
        <authorList>
            <consortium name="DOE Joint Genome Institute"/>
            <person name="Vesth T.C."/>
            <person name="Nybo J."/>
            <person name="Theobald S."/>
            <person name="Brandl J."/>
            <person name="Frisvad J.C."/>
            <person name="Nielsen K.F."/>
            <person name="Lyhne E.K."/>
            <person name="Kogle M.E."/>
            <person name="Kuo A."/>
            <person name="Riley R."/>
            <person name="Clum A."/>
            <person name="Nolan M."/>
            <person name="Lipzen A."/>
            <person name="Salamov A."/>
            <person name="Henrissat B."/>
            <person name="Wiebenga A."/>
            <person name="De vries R.P."/>
            <person name="Grigoriev I.V."/>
            <person name="Mortensen U.H."/>
            <person name="Andersen M.R."/>
            <person name="Baker S.E."/>
        </authorList>
    </citation>
    <scope>NUCLEOTIDE SEQUENCE [LARGE SCALE GENOMIC DNA]</scope>
    <source>
        <strain evidence="6 7">CBS 114.51</strain>
    </source>
</reference>
<feature type="compositionally biased region" description="Acidic residues" evidence="4">
    <location>
        <begin position="272"/>
        <end position="284"/>
    </location>
</feature>
<proteinExistence type="predicted"/>
<evidence type="ECO:0000313" key="6">
    <source>
        <dbReference type="EMBL" id="RAH87554.1"/>
    </source>
</evidence>
<evidence type="ECO:0000313" key="7">
    <source>
        <dbReference type="Proteomes" id="UP000249497"/>
    </source>
</evidence>
<feature type="compositionally biased region" description="Basic and acidic residues" evidence="4">
    <location>
        <begin position="390"/>
        <end position="401"/>
    </location>
</feature>
<dbReference type="OrthoDB" id="10069349at2759"/>
<dbReference type="PROSITE" id="PS50127">
    <property type="entry name" value="UBC_2"/>
    <property type="match status" value="1"/>
</dbReference>
<feature type="region of interest" description="Disordered" evidence="4">
    <location>
        <begin position="463"/>
        <end position="579"/>
    </location>
</feature>
<dbReference type="EMBL" id="KZ824770">
    <property type="protein sequence ID" value="RAH87554.1"/>
    <property type="molecule type" value="Genomic_DNA"/>
</dbReference>
<keyword evidence="7" id="KW-1185">Reference proteome</keyword>
<keyword evidence="2" id="KW-0833">Ubl conjugation pathway</keyword>
<evidence type="ECO:0000256" key="1">
    <source>
        <dbReference type="ARBA" id="ARBA00022679"/>
    </source>
</evidence>
<dbReference type="Gene3D" id="3.10.110.10">
    <property type="entry name" value="Ubiquitin Conjugating Enzyme"/>
    <property type="match status" value="1"/>
</dbReference>
<dbReference type="CDD" id="cd23804">
    <property type="entry name" value="UBCc_UBE2S"/>
    <property type="match status" value="1"/>
</dbReference>
<feature type="compositionally biased region" description="Basic residues" evidence="4">
    <location>
        <begin position="568"/>
        <end position="579"/>
    </location>
</feature>
<feature type="compositionally biased region" description="Basic and acidic residues" evidence="4">
    <location>
        <begin position="256"/>
        <end position="266"/>
    </location>
</feature>
<dbReference type="SUPFAM" id="SSF54495">
    <property type="entry name" value="UBC-like"/>
    <property type="match status" value="1"/>
</dbReference>
<keyword evidence="1" id="KW-0808">Transferase</keyword>
<evidence type="ECO:0000259" key="5">
    <source>
        <dbReference type="PROSITE" id="PS50127"/>
    </source>
</evidence>